<dbReference type="OrthoDB" id="10259640at2759"/>
<dbReference type="EMBL" id="CADEPI010000423">
    <property type="protein sequence ID" value="CAB3385610.1"/>
    <property type="molecule type" value="Genomic_DNA"/>
</dbReference>
<keyword evidence="2" id="KW-1017">Isopeptide bond</keyword>
<evidence type="ECO:0000256" key="5">
    <source>
        <dbReference type="ARBA" id="ARBA00093456"/>
    </source>
</evidence>
<feature type="region of interest" description="Disordered" evidence="6">
    <location>
        <begin position="1"/>
        <end position="98"/>
    </location>
</feature>
<evidence type="ECO:0000313" key="8">
    <source>
        <dbReference type="Proteomes" id="UP000494165"/>
    </source>
</evidence>
<comment type="similarity">
    <text evidence="5">Belongs to the Fanconi anemia protein FANCD2 family.</text>
</comment>
<gene>
    <name evidence="7" type="ORF">CLODIP_2_CD09168</name>
</gene>
<accession>A0A8S1DSW9</accession>
<dbReference type="PANTHER" id="PTHR32086:SF0">
    <property type="entry name" value="FANCONI ANEMIA GROUP D2 PROTEIN"/>
    <property type="match status" value="1"/>
</dbReference>
<feature type="region of interest" description="Disordered" evidence="6">
    <location>
        <begin position="925"/>
        <end position="975"/>
    </location>
</feature>
<sequence>MYRNRFKKKAVSTTTSSTVSNAGDSSVVSLSSTAVTTDNEEKSLSNAAIKTQTRRKAPGSSKKQEEFPTEKSFLSPAPSPKMKTPLRRAPMRESNASSPVLNVTRRKPRRAQDPELPFFNRILASCGLKFEPEGDEPHILDQEQIYFVRDLQEAIEKPENKNKVKDFVDQFVTLHDNDARLLKKSLMPTKRIMENGGHATNDSLTHLLLEVPQMQDQIFDFLNSKLLESVSESNERRTNEGLNCVQWTKLLLQQLVDLTFVENAEKITSKLLECFTFCQSSNTQKEFLHAFPSIIYVGNQQEVVKCLSKVLKESGEITPQLLDALCDMAATQEDRDFITRSVVDMLKNGSRKFIPEVVSFLLAHARYESDKAQIIQQLRQNAELTPFGINEAKLAEDKAMLKRVVAQIGCGLNAMQEVGELWLNIIANTPNLKPIDMIVLICMVSEGKKKKILSLVKSKCAAGALSENLIDTTFEHHGQALCEYFDNIVEIASFLIKVQDKFISFLGGHWFKLLFLHLEAPYMRQKLLWCLINLLGVNSARATESVLVTLSNLVKNHMSEILPQASLLMVPESLLDKVEIVSLEHARKIMDIICQLAYSGHSQADMLQSDINILIQKQLRSLDNQNKRKGIVGAIMATKHIAVGLLGTNDTNFDESLDGQSTTSSEKSTVQLSFHLHPAQSLIDLAFKNTLKSSELRGFLHDELANMLNSSVIDRSFQEWLHSSISSIFEEQYFISKEDLAMLDLPKDVKLTTDLHLNETTTVVASIGDHVVQDAMKVSAVTSANSQQIAWPAVNMCPMYRLSRILSFQVNVQCLSEMDVTLVCPVLIPTNMLQISRAEFSSISNPLVQISILDSLFIAVNWFREVISAFCAVESGKYEEQLFQRIRHITHLESKILELMPVFPPEYVPPASQFYADVIPSKRSAAGKKPKSKKKSKRKKKAAVTQSSLHPALDDVDFDVNENEDEDTDFHEEETELDLSKEYSLKDLSAYFRELDITIVIRLLQHCLVIDDEPVDINNPAAKFGPVELVFILEDMRKKLEHCMDQKPGILGSKSSKPFPFAFGGDDKMTSTIKANATLHYHLDLLDTKVNAANFVAPMGAICDKLQQVVMFFKDLQEKNDGLKDGPGSETEKSKLLQKSMFLMICCLKSALGWSGLYEKENSDIVEEILTTIAKRAKREEEMTSTSRIVSIACEYIANFGECILTLPTAVEIVELLQVINSHDPDQSGELAKKNRKLIFDLVSSFMRDEWPSVPKEFGSEVQMLVRLIQARFATCDKPLFKCVKILKYLVENAGELKGKNGGKLSKMPLFSRASLPSIFKVLSKTLVETSKAAVIDTETATQSTDFFTTMYDLWEVILEGLIAMRDVVKEHETKSLFTAFFKDSQPILRLFMDNGLPLMEKFFSEKYEEIKIILKKVQSVTKYIHSLCTHGKITNQLGLVTLVPNMRFLMEKLVQRVKAMLVLHRCAKMVKVGNLKNFNLKGESISSQIGGDESEDEDDEKVSQKRKIAQKSQKSSKSQAPTKSQTQRKSQASTSQIVAGKKLGQKTQMKRVVEDKEKASEESPRNSSKKQKRVISESDTEEEEAPSSKKRKQQAARKVVSTSEEEEEEEEDSRPSSPIVTGKKRGALQKKQSSEDEEVQSPAKKKSKDKSPMKRRLFHDSGTEEEGNALSPAQEKRGLNTSIRNSAQKRGRKIYSSDSD</sequence>
<evidence type="ECO:0000256" key="6">
    <source>
        <dbReference type="SAM" id="MobiDB-lite"/>
    </source>
</evidence>
<evidence type="ECO:0008006" key="9">
    <source>
        <dbReference type="Google" id="ProtNLM"/>
    </source>
</evidence>
<evidence type="ECO:0000256" key="1">
    <source>
        <dbReference type="ARBA" id="ARBA00004123"/>
    </source>
</evidence>
<keyword evidence="4" id="KW-0539">Nucleus</keyword>
<comment type="subcellular location">
    <subcellularLocation>
        <location evidence="1">Nucleus</location>
    </subcellularLocation>
</comment>
<feature type="compositionally biased region" description="Basic residues" evidence="6">
    <location>
        <begin position="1"/>
        <end position="10"/>
    </location>
</feature>
<comment type="caution">
    <text evidence="7">The sequence shown here is derived from an EMBL/GenBank/DDBJ whole genome shotgun (WGS) entry which is preliminary data.</text>
</comment>
<feature type="compositionally biased region" description="Low complexity" evidence="6">
    <location>
        <begin position="11"/>
        <end position="37"/>
    </location>
</feature>
<reference evidence="7 8" key="1">
    <citation type="submission" date="2020-04" db="EMBL/GenBank/DDBJ databases">
        <authorList>
            <person name="Alioto T."/>
            <person name="Alioto T."/>
            <person name="Gomez Garrido J."/>
        </authorList>
    </citation>
    <scope>NUCLEOTIDE SEQUENCE [LARGE SCALE GENOMIC DNA]</scope>
</reference>
<dbReference type="PANTHER" id="PTHR32086">
    <property type="entry name" value="FANCONI ANEMIA GROUP D2 PROTEIN"/>
    <property type="match status" value="1"/>
</dbReference>
<dbReference type="GO" id="GO:0005634">
    <property type="term" value="C:nucleus"/>
    <property type="evidence" value="ECO:0007669"/>
    <property type="project" value="UniProtKB-SubCell"/>
</dbReference>
<dbReference type="GO" id="GO:0007129">
    <property type="term" value="P:homologous chromosome pairing at meiosis"/>
    <property type="evidence" value="ECO:0007669"/>
    <property type="project" value="TreeGrafter"/>
</dbReference>
<feature type="compositionally biased region" description="Low complexity" evidence="6">
    <location>
        <begin position="1511"/>
        <end position="1528"/>
    </location>
</feature>
<dbReference type="GO" id="GO:0031573">
    <property type="term" value="P:mitotic intra-S DNA damage checkpoint signaling"/>
    <property type="evidence" value="ECO:0007669"/>
    <property type="project" value="TreeGrafter"/>
</dbReference>
<dbReference type="GO" id="GO:0036297">
    <property type="term" value="P:interstrand cross-link repair"/>
    <property type="evidence" value="ECO:0007669"/>
    <property type="project" value="TreeGrafter"/>
</dbReference>
<name>A0A8S1DSW9_9INSE</name>
<evidence type="ECO:0000256" key="4">
    <source>
        <dbReference type="ARBA" id="ARBA00023242"/>
    </source>
</evidence>
<feature type="compositionally biased region" description="Acidic residues" evidence="6">
    <location>
        <begin position="1604"/>
        <end position="1613"/>
    </location>
</feature>
<feature type="compositionally biased region" description="Basic and acidic residues" evidence="6">
    <location>
        <begin position="1552"/>
        <end position="1565"/>
    </location>
</feature>
<evidence type="ECO:0000313" key="7">
    <source>
        <dbReference type="EMBL" id="CAB3385610.1"/>
    </source>
</evidence>
<dbReference type="Proteomes" id="UP000494165">
    <property type="component" value="Unassembled WGS sequence"/>
</dbReference>
<feature type="compositionally biased region" description="Acidic residues" evidence="6">
    <location>
        <begin position="954"/>
        <end position="975"/>
    </location>
</feature>
<feature type="compositionally biased region" description="Polar residues" evidence="6">
    <location>
        <begin position="1529"/>
        <end position="1538"/>
    </location>
</feature>
<keyword evidence="8" id="KW-1185">Reference proteome</keyword>
<keyword evidence="3" id="KW-0832">Ubl conjugation</keyword>
<dbReference type="GO" id="GO:1990918">
    <property type="term" value="P:double-strand break repair involved in meiotic recombination"/>
    <property type="evidence" value="ECO:0007669"/>
    <property type="project" value="TreeGrafter"/>
</dbReference>
<feature type="compositionally biased region" description="Basic residues" evidence="6">
    <location>
        <begin position="925"/>
        <end position="942"/>
    </location>
</feature>
<dbReference type="GO" id="GO:0000793">
    <property type="term" value="C:condensed chromosome"/>
    <property type="evidence" value="ECO:0007669"/>
    <property type="project" value="TreeGrafter"/>
</dbReference>
<feature type="region of interest" description="Disordered" evidence="6">
    <location>
        <begin position="1487"/>
        <end position="1701"/>
    </location>
</feature>
<evidence type="ECO:0000256" key="3">
    <source>
        <dbReference type="ARBA" id="ARBA00022843"/>
    </source>
</evidence>
<feature type="compositionally biased region" description="Basic residues" evidence="6">
    <location>
        <begin position="1644"/>
        <end position="1658"/>
    </location>
</feature>
<dbReference type="Pfam" id="PF14631">
    <property type="entry name" value="FancD2"/>
    <property type="match status" value="1"/>
</dbReference>
<protein>
    <recommendedName>
        <fullName evidence="9">Fanconi anemia group D2 protein</fullName>
    </recommendedName>
</protein>
<proteinExistence type="inferred from homology"/>
<organism evidence="7 8">
    <name type="scientific">Cloeon dipterum</name>
    <dbReference type="NCBI Taxonomy" id="197152"/>
    <lineage>
        <taxon>Eukaryota</taxon>
        <taxon>Metazoa</taxon>
        <taxon>Ecdysozoa</taxon>
        <taxon>Arthropoda</taxon>
        <taxon>Hexapoda</taxon>
        <taxon>Insecta</taxon>
        <taxon>Pterygota</taxon>
        <taxon>Palaeoptera</taxon>
        <taxon>Ephemeroptera</taxon>
        <taxon>Pisciforma</taxon>
        <taxon>Baetidae</taxon>
        <taxon>Cloeon</taxon>
    </lineage>
</organism>
<evidence type="ECO:0000256" key="2">
    <source>
        <dbReference type="ARBA" id="ARBA00022499"/>
    </source>
</evidence>
<dbReference type="GO" id="GO:0070182">
    <property type="term" value="F:DNA polymerase binding"/>
    <property type="evidence" value="ECO:0007669"/>
    <property type="project" value="TreeGrafter"/>
</dbReference>
<dbReference type="InterPro" id="IPR029448">
    <property type="entry name" value="FANCD2"/>
</dbReference>